<feature type="coiled-coil region" evidence="1">
    <location>
        <begin position="10"/>
        <end position="66"/>
    </location>
</feature>
<evidence type="ECO:0000313" key="3">
    <source>
        <dbReference type="Proteomes" id="UP000799440"/>
    </source>
</evidence>
<evidence type="ECO:0000313" key="2">
    <source>
        <dbReference type="EMBL" id="KAF2750124.1"/>
    </source>
</evidence>
<dbReference type="EMBL" id="MU006564">
    <property type="protein sequence ID" value="KAF2750124.1"/>
    <property type="molecule type" value="Genomic_DNA"/>
</dbReference>
<dbReference type="Gene3D" id="6.10.250.3110">
    <property type="match status" value="1"/>
</dbReference>
<dbReference type="Proteomes" id="UP000799440">
    <property type="component" value="Unassembled WGS sequence"/>
</dbReference>
<feature type="coiled-coil region" evidence="1">
    <location>
        <begin position="97"/>
        <end position="184"/>
    </location>
</feature>
<reference evidence="2" key="1">
    <citation type="journal article" date="2020" name="Stud. Mycol.">
        <title>101 Dothideomycetes genomes: a test case for predicting lifestyles and emergence of pathogens.</title>
        <authorList>
            <person name="Haridas S."/>
            <person name="Albert R."/>
            <person name="Binder M."/>
            <person name="Bloem J."/>
            <person name="Labutti K."/>
            <person name="Salamov A."/>
            <person name="Andreopoulos B."/>
            <person name="Baker S."/>
            <person name="Barry K."/>
            <person name="Bills G."/>
            <person name="Bluhm B."/>
            <person name="Cannon C."/>
            <person name="Castanera R."/>
            <person name="Culley D."/>
            <person name="Daum C."/>
            <person name="Ezra D."/>
            <person name="Gonzalez J."/>
            <person name="Henrissat B."/>
            <person name="Kuo A."/>
            <person name="Liang C."/>
            <person name="Lipzen A."/>
            <person name="Lutzoni F."/>
            <person name="Magnuson J."/>
            <person name="Mondo S."/>
            <person name="Nolan M."/>
            <person name="Ohm R."/>
            <person name="Pangilinan J."/>
            <person name="Park H.-J."/>
            <person name="Ramirez L."/>
            <person name="Alfaro M."/>
            <person name="Sun H."/>
            <person name="Tritt A."/>
            <person name="Yoshinaga Y."/>
            <person name="Zwiers L.-H."/>
            <person name="Turgeon B."/>
            <person name="Goodwin S."/>
            <person name="Spatafora J."/>
            <person name="Crous P."/>
            <person name="Grigoriev I."/>
        </authorList>
    </citation>
    <scope>NUCLEOTIDE SEQUENCE</scope>
    <source>
        <strain evidence="2">CBS 119925</strain>
    </source>
</reference>
<gene>
    <name evidence="2" type="ORF">M011DRAFT_231040</name>
</gene>
<sequence>MKHLEILERAMSYDKENERLRIENAELKRKVERSDYPFFQSSENRIQRLISENESLKRDLEQSERKMKYLHGPEDCSHQEKVVEPLMARLTIACTKADEYRIDRERLRFQLQASEREKEDLLGNHTKAYRTCYQQQMALEGQLDNLKKEKETLEGQLDDLKKEKETLKGDVSRLREEKEKIERETPLDSSRWQIMIQQAIDHSGDSIELLKGEFQRHTRHWNLFKADEEHVLDVYRERALRAELETLADKCNNQETLDLIKSKMRQRSAICRRIELYLELMG</sequence>
<accession>A0A6A6VK73</accession>
<keyword evidence="1" id="KW-0175">Coiled coil</keyword>
<dbReference type="AlphaFoldDB" id="A0A6A6VK73"/>
<evidence type="ECO:0000256" key="1">
    <source>
        <dbReference type="SAM" id="Coils"/>
    </source>
</evidence>
<protein>
    <submittedName>
        <fullName evidence="2">Uncharacterized protein</fullName>
    </submittedName>
</protein>
<proteinExistence type="predicted"/>
<keyword evidence="3" id="KW-1185">Reference proteome</keyword>
<organism evidence="2 3">
    <name type="scientific">Sporormia fimetaria CBS 119925</name>
    <dbReference type="NCBI Taxonomy" id="1340428"/>
    <lineage>
        <taxon>Eukaryota</taxon>
        <taxon>Fungi</taxon>
        <taxon>Dikarya</taxon>
        <taxon>Ascomycota</taxon>
        <taxon>Pezizomycotina</taxon>
        <taxon>Dothideomycetes</taxon>
        <taxon>Pleosporomycetidae</taxon>
        <taxon>Pleosporales</taxon>
        <taxon>Sporormiaceae</taxon>
        <taxon>Sporormia</taxon>
    </lineage>
</organism>
<name>A0A6A6VK73_9PLEO</name>